<evidence type="ECO:0000256" key="2">
    <source>
        <dbReference type="SAM" id="SignalP"/>
    </source>
</evidence>
<feature type="region of interest" description="Disordered" evidence="1">
    <location>
        <begin position="207"/>
        <end position="330"/>
    </location>
</feature>
<reference evidence="3 4" key="1">
    <citation type="submission" date="2022-02" db="EMBL/GenBank/DDBJ databases">
        <title>Paenibacillus sp. MBLB1776 Whole Genome Shotgun Sequencing.</title>
        <authorList>
            <person name="Hwang C.Y."/>
            <person name="Cho E.-S."/>
            <person name="Seo M.-J."/>
        </authorList>
    </citation>
    <scope>NUCLEOTIDE SEQUENCE [LARGE SCALE GENOMIC DNA]</scope>
    <source>
        <strain evidence="3 4">MBLB1776</strain>
    </source>
</reference>
<feature type="compositionally biased region" description="Low complexity" evidence="1">
    <location>
        <begin position="220"/>
        <end position="330"/>
    </location>
</feature>
<dbReference type="CDD" id="cd12820">
    <property type="entry name" value="LbR_YadA-like"/>
    <property type="match status" value="1"/>
</dbReference>
<evidence type="ECO:0000313" key="3">
    <source>
        <dbReference type="EMBL" id="WNQ10415.1"/>
    </source>
</evidence>
<gene>
    <name evidence="3" type="ORF">MJA45_22785</name>
</gene>
<keyword evidence="3" id="KW-0449">Lipoprotein</keyword>
<dbReference type="InterPro" id="IPR052944">
    <property type="entry name" value="Sporulation_related"/>
</dbReference>
<name>A0AA96LE25_9BACL</name>
<keyword evidence="2" id="KW-0732">Signal</keyword>
<sequence>MRRITWMMTSLMLVLALALAGCGKKDAGSLSKDLDQKVSKLESYQGSGKMVLYTGQQPQEYAVDVSYKNPHYYRISLTNEKKDIEQIVLRNDEGVFVLTPHLNKSFRFQSDWPNNQGQVYLYHSLVQSIVADKDRKMTTDGKDVVFDVLANYGNPTLVRQKIWLDSKSYSPRHVEVLDANTNIMVTVDFDTFKFDASFDKDSFDTQRNLTGSLSSMPTVAGTDGKAAGTDAKATGTDAKASGTDAKAAGTDSKATGTDAKATGTDAKASGTDAKATGTDAKATGTDAKSTGTDAKATGTDAKATGTDAKATGTDAKATGTDAKATGTDAKATGTAAPSAAAKTVTAVDPWYLPKGVALKGSSDITLGGNPAVMLRYGGTYNYTLVESKPADKAVAALPGKMVSLGYTLGLLTGDQQKTLTWTYDGMEYRLSSGDLPFDEMVNIAQAVQGDSMK</sequence>
<dbReference type="Gene3D" id="2.50.20.10">
    <property type="entry name" value="Lipoprotein localisation LolA/LolB/LppX"/>
    <property type="match status" value="1"/>
</dbReference>
<dbReference type="KEGG" id="paun:MJA45_22785"/>
<dbReference type="PANTHER" id="PTHR37507">
    <property type="entry name" value="SPORULATION PROTEIN YDCC"/>
    <property type="match status" value="1"/>
</dbReference>
<dbReference type="Proteomes" id="UP001305702">
    <property type="component" value="Chromosome"/>
</dbReference>
<dbReference type="RefSeq" id="WP_315604189.1">
    <property type="nucleotide sequence ID" value="NZ_CP130318.1"/>
</dbReference>
<dbReference type="AlphaFoldDB" id="A0AA96LE25"/>
<dbReference type="SUPFAM" id="SSF89392">
    <property type="entry name" value="Prokaryotic lipoproteins and lipoprotein localization factors"/>
    <property type="match status" value="1"/>
</dbReference>
<feature type="compositionally biased region" description="Polar residues" evidence="1">
    <location>
        <begin position="207"/>
        <end position="217"/>
    </location>
</feature>
<dbReference type="PANTHER" id="PTHR37507:SF2">
    <property type="entry name" value="SPORULATION PROTEIN YDCC"/>
    <property type="match status" value="1"/>
</dbReference>
<dbReference type="Gene3D" id="2.150.10.10">
    <property type="entry name" value="Serralysin-like metalloprotease, C-terminal"/>
    <property type="match status" value="1"/>
</dbReference>
<dbReference type="SUPFAM" id="SSF101967">
    <property type="entry name" value="Adhesin YadA, collagen-binding domain"/>
    <property type="match status" value="1"/>
</dbReference>
<dbReference type="InterPro" id="IPR029046">
    <property type="entry name" value="LolA/LolB/LppX"/>
</dbReference>
<keyword evidence="4" id="KW-1185">Reference proteome</keyword>
<accession>A0AA96LE25</accession>
<dbReference type="InterPro" id="IPR011049">
    <property type="entry name" value="Serralysin-like_metalloprot_C"/>
</dbReference>
<feature type="chain" id="PRO_5041700260" evidence="2">
    <location>
        <begin position="21"/>
        <end position="453"/>
    </location>
</feature>
<evidence type="ECO:0000313" key="4">
    <source>
        <dbReference type="Proteomes" id="UP001305702"/>
    </source>
</evidence>
<dbReference type="PROSITE" id="PS51257">
    <property type="entry name" value="PROKAR_LIPOPROTEIN"/>
    <property type="match status" value="1"/>
</dbReference>
<feature type="signal peptide" evidence="2">
    <location>
        <begin position="1"/>
        <end position="20"/>
    </location>
</feature>
<protein>
    <submittedName>
        <fullName evidence="3">Outer membrane lipoprotein carrier protein LolA</fullName>
    </submittedName>
</protein>
<evidence type="ECO:0000256" key="1">
    <source>
        <dbReference type="SAM" id="MobiDB-lite"/>
    </source>
</evidence>
<proteinExistence type="predicted"/>
<dbReference type="EMBL" id="CP130318">
    <property type="protein sequence ID" value="WNQ10415.1"/>
    <property type="molecule type" value="Genomic_DNA"/>
</dbReference>
<organism evidence="3 4">
    <name type="scientific">Paenibacillus aurantius</name>
    <dbReference type="NCBI Taxonomy" id="2918900"/>
    <lineage>
        <taxon>Bacteria</taxon>
        <taxon>Bacillati</taxon>
        <taxon>Bacillota</taxon>
        <taxon>Bacilli</taxon>
        <taxon>Bacillales</taxon>
        <taxon>Paenibacillaceae</taxon>
        <taxon>Paenibacillus</taxon>
    </lineage>
</organism>